<dbReference type="GO" id="GO:0009401">
    <property type="term" value="P:phosphoenolpyruvate-dependent sugar phosphotransferase system"/>
    <property type="evidence" value="ECO:0007669"/>
    <property type="project" value="UniProtKB-KW"/>
</dbReference>
<name>A0A4Q7INK3_9GAMM</name>
<dbReference type="PANTHER" id="PTHR33705">
    <property type="entry name" value="PHOSPHOCARRIER PROTEIN HPR"/>
    <property type="match status" value="1"/>
</dbReference>
<evidence type="ECO:0000256" key="3">
    <source>
        <dbReference type="ARBA" id="ARBA00022490"/>
    </source>
</evidence>
<proteinExistence type="inferred from homology"/>
<protein>
    <submittedName>
        <fullName evidence="6">HPr family phosphocarrier protein</fullName>
    </submittedName>
</protein>
<reference evidence="7" key="4">
    <citation type="submission" date="2019-09" db="EMBL/GenBank/DDBJ databases">
        <title>Co-occurence of chitin degradation, pigmentation and bioactivity in marine Pseudoalteromonas.</title>
        <authorList>
            <person name="Sonnenschein E.C."/>
            <person name="Bech P.K."/>
        </authorList>
    </citation>
    <scope>NUCLEOTIDE SEQUENCE</scope>
    <source>
        <strain evidence="7">S1189</strain>
    </source>
</reference>
<dbReference type="InterPro" id="IPR050399">
    <property type="entry name" value="HPr"/>
</dbReference>
<evidence type="ECO:0000256" key="1">
    <source>
        <dbReference type="ARBA" id="ARBA00004496"/>
    </source>
</evidence>
<comment type="similarity">
    <text evidence="2">Belongs to the HPr family.</text>
</comment>
<keyword evidence="3" id="KW-0963">Cytoplasm</keyword>
<evidence type="ECO:0000259" key="5">
    <source>
        <dbReference type="PROSITE" id="PS51350"/>
    </source>
</evidence>
<dbReference type="Proteomes" id="UP000307362">
    <property type="component" value="Unassembled WGS sequence"/>
</dbReference>
<dbReference type="Pfam" id="PF00381">
    <property type="entry name" value="PTS-HPr"/>
    <property type="match status" value="1"/>
</dbReference>
<dbReference type="PRINTS" id="PR00107">
    <property type="entry name" value="PHOSPHOCPHPR"/>
</dbReference>
<organism evidence="6 8">
    <name type="scientific">Pseudoalteromonas phenolica</name>
    <dbReference type="NCBI Taxonomy" id="161398"/>
    <lineage>
        <taxon>Bacteria</taxon>
        <taxon>Pseudomonadati</taxon>
        <taxon>Pseudomonadota</taxon>
        <taxon>Gammaproteobacteria</taxon>
        <taxon>Alteromonadales</taxon>
        <taxon>Pseudoalteromonadaceae</taxon>
        <taxon>Pseudoalteromonas</taxon>
    </lineage>
</organism>
<dbReference type="PANTHER" id="PTHR33705:SF2">
    <property type="entry name" value="PHOSPHOCARRIER PROTEIN NPR"/>
    <property type="match status" value="1"/>
</dbReference>
<dbReference type="EMBL" id="PNCM01000006">
    <property type="protein sequence ID" value="TMP83527.1"/>
    <property type="molecule type" value="Genomic_DNA"/>
</dbReference>
<reference evidence="6 8" key="2">
    <citation type="submission" date="2018-01" db="EMBL/GenBank/DDBJ databases">
        <title>Co-occurrence of chitin degradation, pigmentation and bioactivity in marine Pseudoalteromonas.</title>
        <authorList>
            <person name="Paulsen S."/>
            <person name="Gram L."/>
            <person name="Machado H."/>
        </authorList>
    </citation>
    <scope>NUCLEOTIDE SEQUENCE [LARGE SCALE GENOMIC DNA]</scope>
    <source>
        <strain evidence="6 8">S3898</strain>
    </source>
</reference>
<dbReference type="OrthoDB" id="9798965at2"/>
<evidence type="ECO:0000256" key="2">
    <source>
        <dbReference type="ARBA" id="ARBA00010736"/>
    </source>
</evidence>
<dbReference type="InterPro" id="IPR035895">
    <property type="entry name" value="HPr-like_sf"/>
</dbReference>
<keyword evidence="4" id="KW-0598">Phosphotransferase system</keyword>
<feature type="domain" description="HPr" evidence="5">
    <location>
        <begin position="3"/>
        <end position="90"/>
    </location>
</feature>
<evidence type="ECO:0000256" key="4">
    <source>
        <dbReference type="ARBA" id="ARBA00022683"/>
    </source>
</evidence>
<dbReference type="PROSITE" id="PS00369">
    <property type="entry name" value="PTS_HPR_HIS"/>
    <property type="match status" value="1"/>
</dbReference>
<reference evidence="9" key="3">
    <citation type="submission" date="2019-06" db="EMBL/GenBank/DDBJ databases">
        <title>Co-occurence of chitin degradation, pigmentation and bioactivity in marine Pseudoalteromonas.</title>
        <authorList>
            <person name="Sonnenschein E.C."/>
            <person name="Bech P.K."/>
        </authorList>
    </citation>
    <scope>NUCLEOTIDE SEQUENCE [LARGE SCALE GENOMIC DNA]</scope>
    <source>
        <strain evidence="9">S1189</strain>
    </source>
</reference>
<evidence type="ECO:0000313" key="9">
    <source>
        <dbReference type="Proteomes" id="UP000307362"/>
    </source>
</evidence>
<dbReference type="Gene3D" id="3.30.1340.10">
    <property type="entry name" value="HPr-like"/>
    <property type="match status" value="1"/>
</dbReference>
<dbReference type="EMBL" id="PPSX01000036">
    <property type="protein sequence ID" value="RZQ53129.1"/>
    <property type="molecule type" value="Genomic_DNA"/>
</dbReference>
<dbReference type="GO" id="GO:0005737">
    <property type="term" value="C:cytoplasm"/>
    <property type="evidence" value="ECO:0007669"/>
    <property type="project" value="UniProtKB-SubCell"/>
</dbReference>
<dbReference type="AlphaFoldDB" id="A0A4Q7INK3"/>
<dbReference type="Proteomes" id="UP000291338">
    <property type="component" value="Unassembled WGS sequence"/>
</dbReference>
<dbReference type="PROSITE" id="PS51350">
    <property type="entry name" value="PTS_HPR_DOM"/>
    <property type="match status" value="1"/>
</dbReference>
<dbReference type="RefSeq" id="WP_130255590.1">
    <property type="nucleotide sequence ID" value="NZ_PNCM01000006.1"/>
</dbReference>
<comment type="subcellular location">
    <subcellularLocation>
        <location evidence="1">Cytoplasm</location>
    </subcellularLocation>
</comment>
<evidence type="ECO:0000313" key="6">
    <source>
        <dbReference type="EMBL" id="RZQ53129.1"/>
    </source>
</evidence>
<dbReference type="InterPro" id="IPR000032">
    <property type="entry name" value="HPr-like"/>
</dbReference>
<dbReference type="SUPFAM" id="SSF55594">
    <property type="entry name" value="HPr-like"/>
    <property type="match status" value="1"/>
</dbReference>
<reference evidence="7 9" key="1">
    <citation type="submission" date="2017-12" db="EMBL/GenBank/DDBJ databases">
        <authorList>
            <person name="Paulsen S."/>
            <person name="Gram L.K."/>
        </authorList>
    </citation>
    <scope>NUCLEOTIDE SEQUENCE [LARGE SCALE GENOMIC DNA]</scope>
    <source>
        <strain evidence="7 9">S1189</strain>
    </source>
</reference>
<dbReference type="InterPro" id="IPR001020">
    <property type="entry name" value="PTS_HPr_His_P_site"/>
</dbReference>
<comment type="caution">
    <text evidence="6">The sequence shown here is derived from an EMBL/GenBank/DDBJ whole genome shotgun (WGS) entry which is preliminary data.</text>
</comment>
<evidence type="ECO:0000313" key="8">
    <source>
        <dbReference type="Proteomes" id="UP000291338"/>
    </source>
</evidence>
<sequence>MSEIEDTFLIQNKCGLHARAATILAQLAQQFNATITLYQGDKEAPGDSVLALLMLESSHGKQIRVRCQGPDAEPALHAIGELIAQKFHEDE</sequence>
<accession>A0A4Q7INK3</accession>
<evidence type="ECO:0000313" key="7">
    <source>
        <dbReference type="EMBL" id="TMP83527.1"/>
    </source>
</evidence>
<dbReference type="NCBIfam" id="TIGR01003">
    <property type="entry name" value="PTS_HPr_family"/>
    <property type="match status" value="1"/>
</dbReference>
<gene>
    <name evidence="6" type="ORF">C1E23_10915</name>
    <name evidence="7" type="ORF">CWB73_01485</name>
</gene>